<dbReference type="Proteomes" id="UP001501251">
    <property type="component" value="Unassembled WGS sequence"/>
</dbReference>
<dbReference type="GO" id="GO:0016787">
    <property type="term" value="F:hydrolase activity"/>
    <property type="evidence" value="ECO:0007669"/>
    <property type="project" value="UniProtKB-KW"/>
</dbReference>
<dbReference type="Pfam" id="PF05908">
    <property type="entry name" value="Gamma_PGA_hydro"/>
    <property type="match status" value="1"/>
</dbReference>
<feature type="chain" id="PRO_5045673986" evidence="1">
    <location>
        <begin position="30"/>
        <end position="259"/>
    </location>
</feature>
<dbReference type="InterPro" id="IPR008585">
    <property type="entry name" value="Gamma_PGA_hydro"/>
</dbReference>
<protein>
    <submittedName>
        <fullName evidence="2">Poly-gamma-glutamate hydrolase family protein</fullName>
    </submittedName>
</protein>
<evidence type="ECO:0000313" key="2">
    <source>
        <dbReference type="EMBL" id="GAA4207565.1"/>
    </source>
</evidence>
<proteinExistence type="predicted"/>
<feature type="signal peptide" evidence="1">
    <location>
        <begin position="1"/>
        <end position="29"/>
    </location>
</feature>
<sequence length="259" mass="27498">MKSDSIRRCLPATLGVIALGASMVLPATAHGAARTAPGAAVAGVSRIPFGVASDTYDGYAQLAAHESEGSDYRRVQRFPARARVAHIAIHGGGIEAPTTQLASHSASSRGFAYYSFEGIKKSGNGDLHITSGRFDEPRALKLVARVDYTVSWHGASGARPTTYVGGRDVALIRRVTAELRAAGFTVAKFVPAEIAGRSPSNIANKNRRGKGVQLEISSGQRERFFAGGRLNRSWIENPANRTGAFYRYTAAVNRALAGL</sequence>
<keyword evidence="1" id="KW-0732">Signal</keyword>
<keyword evidence="2" id="KW-0378">Hydrolase</keyword>
<evidence type="ECO:0000256" key="1">
    <source>
        <dbReference type="SAM" id="SignalP"/>
    </source>
</evidence>
<organism evidence="2 3">
    <name type="scientific">Streptosporangium oxazolinicum</name>
    <dbReference type="NCBI Taxonomy" id="909287"/>
    <lineage>
        <taxon>Bacteria</taxon>
        <taxon>Bacillati</taxon>
        <taxon>Actinomycetota</taxon>
        <taxon>Actinomycetes</taxon>
        <taxon>Streptosporangiales</taxon>
        <taxon>Streptosporangiaceae</taxon>
        <taxon>Streptosporangium</taxon>
    </lineage>
</organism>
<keyword evidence="3" id="KW-1185">Reference proteome</keyword>
<dbReference type="RefSeq" id="WP_344922725.1">
    <property type="nucleotide sequence ID" value="NZ_BAABAQ010000017.1"/>
</dbReference>
<gene>
    <name evidence="2" type="ORF">GCM10022252_71370</name>
</gene>
<dbReference type="EMBL" id="BAABAQ010000017">
    <property type="protein sequence ID" value="GAA4207565.1"/>
    <property type="molecule type" value="Genomic_DNA"/>
</dbReference>
<reference evidence="3" key="1">
    <citation type="journal article" date="2019" name="Int. J. Syst. Evol. Microbiol.">
        <title>The Global Catalogue of Microorganisms (GCM) 10K type strain sequencing project: providing services to taxonomists for standard genome sequencing and annotation.</title>
        <authorList>
            <consortium name="The Broad Institute Genomics Platform"/>
            <consortium name="The Broad Institute Genome Sequencing Center for Infectious Disease"/>
            <person name="Wu L."/>
            <person name="Ma J."/>
        </authorList>
    </citation>
    <scope>NUCLEOTIDE SEQUENCE [LARGE SCALE GENOMIC DNA]</scope>
    <source>
        <strain evidence="3">JCM 17388</strain>
    </source>
</reference>
<dbReference type="InterPro" id="IPR038128">
    <property type="entry name" value="Gamma_PGA_hydro_sf"/>
</dbReference>
<accession>A0ABP8BIN0</accession>
<dbReference type="Gene3D" id="3.40.630.100">
    <property type="entry name" value="Poly-gamma-glutamate hydrolase, zinc-binding motif"/>
    <property type="match status" value="1"/>
</dbReference>
<comment type="caution">
    <text evidence="2">The sequence shown here is derived from an EMBL/GenBank/DDBJ whole genome shotgun (WGS) entry which is preliminary data.</text>
</comment>
<evidence type="ECO:0000313" key="3">
    <source>
        <dbReference type="Proteomes" id="UP001501251"/>
    </source>
</evidence>
<name>A0ABP8BIN0_9ACTN</name>